<dbReference type="RefSeq" id="WP_071029227.1">
    <property type="nucleotide sequence ID" value="NZ_MLQM01000181.1"/>
</dbReference>
<keyword evidence="9" id="KW-1185">Reference proteome</keyword>
<dbReference type="EMBL" id="MLQM01000181">
    <property type="protein sequence ID" value="OHU96068.1"/>
    <property type="molecule type" value="Genomic_DNA"/>
</dbReference>
<keyword evidence="3 8" id="KW-0560">Oxidoreductase</keyword>
<proteinExistence type="predicted"/>
<dbReference type="SUPFAM" id="SSF51905">
    <property type="entry name" value="FAD/NAD(P)-binding domain"/>
    <property type="match status" value="1"/>
</dbReference>
<comment type="pathway">
    <text evidence="1">Cofactor biosynthesis; thiamine diphosphate biosynthesis.</text>
</comment>
<dbReference type="Gene3D" id="3.30.9.10">
    <property type="entry name" value="D-Amino Acid Oxidase, subunit A, domain 2"/>
    <property type="match status" value="1"/>
</dbReference>
<dbReference type="GO" id="GO:0009229">
    <property type="term" value="P:thiamine diphosphate biosynthetic process"/>
    <property type="evidence" value="ECO:0007669"/>
    <property type="project" value="UniProtKB-UniPathway"/>
</dbReference>
<dbReference type="Proteomes" id="UP000179734">
    <property type="component" value="Unassembled WGS sequence"/>
</dbReference>
<evidence type="ECO:0000256" key="2">
    <source>
        <dbReference type="ARBA" id="ARBA00022977"/>
    </source>
</evidence>
<dbReference type="UniPathway" id="UPA00060"/>
<dbReference type="GO" id="GO:0043799">
    <property type="term" value="F:glycine oxidase activity"/>
    <property type="evidence" value="ECO:0007669"/>
    <property type="project" value="UniProtKB-EC"/>
</dbReference>
<dbReference type="InterPro" id="IPR012727">
    <property type="entry name" value="Gly_oxidase_ThiO"/>
</dbReference>
<dbReference type="GO" id="GO:0005737">
    <property type="term" value="C:cytoplasm"/>
    <property type="evidence" value="ECO:0007669"/>
    <property type="project" value="TreeGrafter"/>
</dbReference>
<reference evidence="8 10" key="2">
    <citation type="journal article" date="2017" name="Int. J. Syst. Evol. Microbiol.">
        <title>Mycobacterium talmoniae sp. nov., a slowly growing mycobacterium isolated from human respiratory samples.</title>
        <authorList>
            <person name="Davidson R.M."/>
            <person name="DeGroote M.A."/>
            <person name="Marola J.L."/>
            <person name="Buss S."/>
            <person name="Jones V."/>
            <person name="McNeil M.R."/>
            <person name="Freifeld A.G."/>
            <person name="Elaine Epperson L."/>
            <person name="Hasan N.A."/>
            <person name="Jackson M."/>
            <person name="Iwen P.C."/>
            <person name="Salfinger M."/>
            <person name="Strong M."/>
        </authorList>
    </citation>
    <scope>NUCLEOTIDE SEQUENCE [LARGE SCALE GENOMIC DNA]</scope>
    <source>
        <strain evidence="8 10">ATCC BAA-2683</strain>
    </source>
</reference>
<evidence type="ECO:0000313" key="10">
    <source>
        <dbReference type="Proteomes" id="UP000238296"/>
    </source>
</evidence>
<evidence type="ECO:0000313" key="9">
    <source>
        <dbReference type="Proteomes" id="UP000179734"/>
    </source>
</evidence>
<protein>
    <recommendedName>
        <fullName evidence="5">glycine oxidase</fullName>
        <ecNumber evidence="5">1.4.3.19</ecNumber>
    </recommendedName>
</protein>
<dbReference type="PANTHER" id="PTHR13847:SF289">
    <property type="entry name" value="GLYCINE OXIDASE"/>
    <property type="match status" value="1"/>
</dbReference>
<evidence type="ECO:0000256" key="4">
    <source>
        <dbReference type="ARBA" id="ARBA00049872"/>
    </source>
</evidence>
<evidence type="ECO:0000256" key="3">
    <source>
        <dbReference type="ARBA" id="ARBA00023002"/>
    </source>
</evidence>
<organism evidence="7 9">
    <name type="scientific">Mycobacterium talmoniae</name>
    <dbReference type="NCBI Taxonomy" id="1858794"/>
    <lineage>
        <taxon>Bacteria</taxon>
        <taxon>Bacillati</taxon>
        <taxon>Actinomycetota</taxon>
        <taxon>Actinomycetes</taxon>
        <taxon>Mycobacteriales</taxon>
        <taxon>Mycobacteriaceae</taxon>
        <taxon>Mycobacterium</taxon>
    </lineage>
</organism>
<dbReference type="InterPro" id="IPR006076">
    <property type="entry name" value="FAD-dep_OxRdtase"/>
</dbReference>
<dbReference type="Proteomes" id="UP000238296">
    <property type="component" value="Unassembled WGS sequence"/>
</dbReference>
<feature type="domain" description="FAD dependent oxidoreductase" evidence="6">
    <location>
        <begin position="9"/>
        <end position="328"/>
    </location>
</feature>
<keyword evidence="2" id="KW-0784">Thiamine biosynthesis</keyword>
<comment type="catalytic activity">
    <reaction evidence="4">
        <text>glycine + O2 + H2O = glyoxylate + H2O2 + NH4(+)</text>
        <dbReference type="Rhea" id="RHEA:11532"/>
        <dbReference type="ChEBI" id="CHEBI:15377"/>
        <dbReference type="ChEBI" id="CHEBI:15379"/>
        <dbReference type="ChEBI" id="CHEBI:16240"/>
        <dbReference type="ChEBI" id="CHEBI:28938"/>
        <dbReference type="ChEBI" id="CHEBI:36655"/>
        <dbReference type="ChEBI" id="CHEBI:57305"/>
        <dbReference type="EC" id="1.4.3.19"/>
    </reaction>
</comment>
<name>A0A1S1N8T4_9MYCO</name>
<reference evidence="8" key="3">
    <citation type="submission" date="2018-01" db="EMBL/GenBank/DDBJ databases">
        <authorList>
            <person name="Gaut B.S."/>
            <person name="Morton B.R."/>
            <person name="Clegg M.T."/>
            <person name="Duvall M.R."/>
        </authorList>
    </citation>
    <scope>NUCLEOTIDE SEQUENCE</scope>
    <source>
        <strain evidence="8">ATCC BAA-2683</strain>
    </source>
</reference>
<evidence type="ECO:0000259" key="6">
    <source>
        <dbReference type="Pfam" id="PF01266"/>
    </source>
</evidence>
<evidence type="ECO:0000313" key="8">
    <source>
        <dbReference type="EMBL" id="PQM44423.1"/>
    </source>
</evidence>
<reference evidence="7 9" key="1">
    <citation type="submission" date="2016-10" db="EMBL/GenBank/DDBJ databases">
        <title>Genome sequence of Mycobacterium talmonii.</title>
        <authorList>
            <person name="Greninger A.L."/>
            <person name="Elliott B."/>
            <person name="Vasireddy S."/>
            <person name="Vasireddy R."/>
        </authorList>
    </citation>
    <scope>NUCLEOTIDE SEQUENCE [LARGE SCALE GENOMIC DNA]</scope>
    <source>
        <strain evidence="7">MO-5499</strain>
        <strain evidence="9">NE-TNMC-100812</strain>
    </source>
</reference>
<accession>A0A1S1N8T4</accession>
<gene>
    <name evidence="8" type="primary">thiO</name>
    <name evidence="7" type="ORF">BKN37_22835</name>
    <name evidence="8" type="ORF">C1Y40_05420</name>
</gene>
<dbReference type="EC" id="1.4.3.19" evidence="5"/>
<dbReference type="PANTHER" id="PTHR13847">
    <property type="entry name" value="SARCOSINE DEHYDROGENASE-RELATED"/>
    <property type="match status" value="1"/>
</dbReference>
<dbReference type="Pfam" id="PF01266">
    <property type="entry name" value="DAO"/>
    <property type="match status" value="1"/>
</dbReference>
<evidence type="ECO:0000313" key="7">
    <source>
        <dbReference type="EMBL" id="OHU96068.1"/>
    </source>
</evidence>
<evidence type="ECO:0000256" key="1">
    <source>
        <dbReference type="ARBA" id="ARBA00004948"/>
    </source>
</evidence>
<dbReference type="GO" id="GO:0009228">
    <property type="term" value="P:thiamine biosynthetic process"/>
    <property type="evidence" value="ECO:0007669"/>
    <property type="project" value="UniProtKB-KW"/>
</dbReference>
<dbReference type="GO" id="GO:0050660">
    <property type="term" value="F:flavin adenine dinucleotide binding"/>
    <property type="evidence" value="ECO:0007669"/>
    <property type="project" value="InterPro"/>
</dbReference>
<dbReference type="Gene3D" id="3.50.50.60">
    <property type="entry name" value="FAD/NAD(P)-binding domain"/>
    <property type="match status" value="1"/>
</dbReference>
<dbReference type="EMBL" id="PPEA01000810">
    <property type="protein sequence ID" value="PQM44423.1"/>
    <property type="molecule type" value="Genomic_DNA"/>
</dbReference>
<sequence>MPQTTLGSLAVIGGGVIGLSVARRAAQAGWSVRVHRGGEPGASWVAGGMLAPHSEGWPGEERALQLGLASLRLWHESFLDGLPASAVTARESLVVAVDAADVADLRTVADWLSAQGHPVVWESAARDVEPLLAQGIRHGFRAVTELAVDNRAVVVALAEACERLGVTWGGPVSELAEVGDADAVVIANGIDAPALWPDLPIRPVKGEVLRLRWRRGCLPVPQRVIRARVHGRQVYLVPRGDGVVVGATQYEHGRDTAPTVSGVRDLLDDACAVAPGLGEYELAEYAAGLRPMTPDNLPLVQRLDDRTLVAAGHGRNGFLLAPWTAEQIVSELLPVGAHS</sequence>
<dbReference type="InterPro" id="IPR036188">
    <property type="entry name" value="FAD/NAD-bd_sf"/>
</dbReference>
<dbReference type="NCBIfam" id="TIGR02352">
    <property type="entry name" value="thiamin_ThiO"/>
    <property type="match status" value="1"/>
</dbReference>
<evidence type="ECO:0000256" key="5">
    <source>
        <dbReference type="ARBA" id="ARBA00050018"/>
    </source>
</evidence>
<dbReference type="AlphaFoldDB" id="A0A1S1N8T4"/>
<dbReference type="FunFam" id="3.30.9.10:FF:000003">
    <property type="entry name" value="Glycine oxidase ThiO"/>
    <property type="match status" value="1"/>
</dbReference>
<comment type="caution">
    <text evidence="7">The sequence shown here is derived from an EMBL/GenBank/DDBJ whole genome shotgun (WGS) entry which is preliminary data.</text>
</comment>